<keyword evidence="3" id="KW-0269">Exonuclease</keyword>
<evidence type="ECO:0000313" key="4">
    <source>
        <dbReference type="Proteomes" id="UP000185093"/>
    </source>
</evidence>
<dbReference type="InterPro" id="IPR051673">
    <property type="entry name" value="SSDNA_exonuclease_RecJ"/>
</dbReference>
<dbReference type="RefSeq" id="WP_074199262.1">
    <property type="nucleotide sequence ID" value="NZ_DAONLC010000001.1"/>
</dbReference>
<reference evidence="3 4" key="1">
    <citation type="submission" date="2016-11" db="EMBL/GenBank/DDBJ databases">
        <authorList>
            <person name="Varghese N."/>
            <person name="Submissions S."/>
        </authorList>
    </citation>
    <scope>NUCLEOTIDE SEQUENCE [LARGE SCALE GENOMIC DNA]</scope>
    <source>
        <strain evidence="3 4">DSM 20664</strain>
    </source>
</reference>
<dbReference type="Pfam" id="PF01368">
    <property type="entry name" value="DHH"/>
    <property type="match status" value="1"/>
</dbReference>
<keyword evidence="4" id="KW-1185">Reference proteome</keyword>
<evidence type="ECO:0000313" key="3">
    <source>
        <dbReference type="EMBL" id="SIN64771.1"/>
    </source>
</evidence>
<feature type="domain" description="DDH" evidence="1">
    <location>
        <begin position="85"/>
        <end position="199"/>
    </location>
</feature>
<proteinExistence type="predicted"/>
<dbReference type="PANTHER" id="PTHR30255">
    <property type="entry name" value="SINGLE-STRANDED-DNA-SPECIFIC EXONUCLEASE RECJ"/>
    <property type="match status" value="1"/>
</dbReference>
<dbReference type="InterPro" id="IPR003156">
    <property type="entry name" value="DHHA1_dom"/>
</dbReference>
<dbReference type="InterPro" id="IPR001667">
    <property type="entry name" value="DDH_dom"/>
</dbReference>
<evidence type="ECO:0000259" key="1">
    <source>
        <dbReference type="Pfam" id="PF01368"/>
    </source>
</evidence>
<protein>
    <submittedName>
        <fullName evidence="3">Single-stranded-DNA-specific exonuclease</fullName>
    </submittedName>
</protein>
<dbReference type="Gene3D" id="3.10.310.30">
    <property type="match status" value="1"/>
</dbReference>
<evidence type="ECO:0000259" key="2">
    <source>
        <dbReference type="Pfam" id="PF02272"/>
    </source>
</evidence>
<name>A0ABY1JC52_9BACT</name>
<dbReference type="PANTHER" id="PTHR30255:SF2">
    <property type="entry name" value="SINGLE-STRANDED-DNA-SPECIFIC EXONUCLEASE RECJ"/>
    <property type="match status" value="1"/>
</dbReference>
<dbReference type="Gene3D" id="3.90.1640.30">
    <property type="match status" value="1"/>
</dbReference>
<accession>A0ABY1JC52</accession>
<dbReference type="EMBL" id="FSQZ01000001">
    <property type="protein sequence ID" value="SIN64771.1"/>
    <property type="molecule type" value="Genomic_DNA"/>
</dbReference>
<dbReference type="Proteomes" id="UP000185093">
    <property type="component" value="Unassembled WGS sequence"/>
</dbReference>
<feature type="domain" description="DHHA1" evidence="2">
    <location>
        <begin position="351"/>
        <end position="432"/>
    </location>
</feature>
<dbReference type="GO" id="GO:0004527">
    <property type="term" value="F:exonuclease activity"/>
    <property type="evidence" value="ECO:0007669"/>
    <property type="project" value="UniProtKB-KW"/>
</dbReference>
<organism evidence="3 4">
    <name type="scientific">Acetomicrobium flavidum</name>
    <dbReference type="NCBI Taxonomy" id="49896"/>
    <lineage>
        <taxon>Bacteria</taxon>
        <taxon>Thermotogati</taxon>
        <taxon>Synergistota</taxon>
        <taxon>Synergistia</taxon>
        <taxon>Synergistales</taxon>
        <taxon>Acetomicrobiaceae</taxon>
        <taxon>Acetomicrobium</taxon>
    </lineage>
</organism>
<sequence>MISLQHHSNLRIWSLDDLHYTLAQALQCHELTALALCMRHGNHLDIEKARAWLRPSLGSLLSQLRLCDSGSDVLSQLQSLPRGSKVALYGDYDVDGVASALLASEFASAMGWHARYYLPHRLKDGYGLNADVIKAIARMGFDLLIVTDCGTKNDVEIKQALDMGLKVVVFDHHYADNVGHGGCIINPHLGGDEEAKSLSATAVLWCWLWQSGLISRDWLADRLEIVVLSVIGDSMPLGVLNRALVKEGLKKLERSKRPGLRYLFDKLSITCPIDENQLAMKLNPCLNSAGRISLAEIALQALEASTYSRVAAQKLVALNYQRKKLSAALYDQATLRLRTGRCRFVLDSVHWPLGLLSSVASRLCYEYNRPIVLAAPQGKDIRASLRVPDGLNAVRILETVSPYLKSWGGHKGAAGFSVDVDRWSGVKDKLEESLTEICTTDMKDQLENAILLEPGSWDINLWNDFRELAPFGEDNEMPYFFVSHRDGDVIKPLRGEGNYRILTPRGELLIFGFNEMSKYKDKIKGWLYRPFMDSFNGKLKISVKVEKVVI</sequence>
<keyword evidence="3" id="KW-0540">Nuclease</keyword>
<dbReference type="InterPro" id="IPR038763">
    <property type="entry name" value="DHH_sf"/>
</dbReference>
<gene>
    <name evidence="3" type="ORF">SAMN05444368_0666</name>
</gene>
<dbReference type="SUPFAM" id="SSF64182">
    <property type="entry name" value="DHH phosphoesterases"/>
    <property type="match status" value="1"/>
</dbReference>
<keyword evidence="3" id="KW-0378">Hydrolase</keyword>
<dbReference type="Pfam" id="PF02272">
    <property type="entry name" value="DHHA1"/>
    <property type="match status" value="1"/>
</dbReference>
<comment type="caution">
    <text evidence="3">The sequence shown here is derived from an EMBL/GenBank/DDBJ whole genome shotgun (WGS) entry which is preliminary data.</text>
</comment>